<feature type="modified residue" description="4-aspartylphosphate" evidence="2">
    <location>
        <position position="54"/>
    </location>
</feature>
<gene>
    <name evidence="4" type="ORF">AMOR_42110</name>
</gene>
<keyword evidence="1 2" id="KW-0597">Phosphoprotein</keyword>
<sequence>MRTVLLVDDDPEVRLVMAEALTDQGYRVREAKDGAQGLEMLTSAVPLPDAIVLDLSMPNMTGWQFRDLQRRREEIAEVPVVVVTASKPLGIDAAAVLEKPFPLGELVRVLGRVIESARARSRSPAA</sequence>
<keyword evidence="5" id="KW-1185">Reference proteome</keyword>
<protein>
    <submittedName>
        <fullName evidence="4">Response regulator</fullName>
    </submittedName>
</protein>
<accession>A0ABM7X0F2</accession>
<dbReference type="PANTHER" id="PTHR44591">
    <property type="entry name" value="STRESS RESPONSE REGULATOR PROTEIN 1"/>
    <property type="match status" value="1"/>
</dbReference>
<dbReference type="EMBL" id="AP025591">
    <property type="protein sequence ID" value="BDG05215.1"/>
    <property type="molecule type" value="Genomic_DNA"/>
</dbReference>
<dbReference type="InterPro" id="IPR011006">
    <property type="entry name" value="CheY-like_superfamily"/>
</dbReference>
<dbReference type="Gene3D" id="3.40.50.2300">
    <property type="match status" value="1"/>
</dbReference>
<dbReference type="SMART" id="SM00448">
    <property type="entry name" value="REC"/>
    <property type="match status" value="1"/>
</dbReference>
<dbReference type="SUPFAM" id="SSF52172">
    <property type="entry name" value="CheY-like"/>
    <property type="match status" value="1"/>
</dbReference>
<dbReference type="RefSeq" id="WP_248353806.1">
    <property type="nucleotide sequence ID" value="NZ_AP025591.1"/>
</dbReference>
<dbReference type="PROSITE" id="PS50110">
    <property type="entry name" value="RESPONSE_REGULATORY"/>
    <property type="match status" value="1"/>
</dbReference>
<evidence type="ECO:0000259" key="3">
    <source>
        <dbReference type="PROSITE" id="PS50110"/>
    </source>
</evidence>
<evidence type="ECO:0000256" key="2">
    <source>
        <dbReference type="PROSITE-ProRule" id="PRU00169"/>
    </source>
</evidence>
<evidence type="ECO:0000313" key="4">
    <source>
        <dbReference type="EMBL" id="BDG05215.1"/>
    </source>
</evidence>
<reference evidence="5" key="1">
    <citation type="journal article" date="2022" name="Int. J. Syst. Evol. Microbiol.">
        <title>Anaeromyxobacter oryzae sp. nov., Anaeromyxobacter diazotrophicus sp. nov. and Anaeromyxobacter paludicola sp. nov., isolated from paddy soils.</title>
        <authorList>
            <person name="Itoh H."/>
            <person name="Xu Z."/>
            <person name="Mise K."/>
            <person name="Masuda Y."/>
            <person name="Ushijima N."/>
            <person name="Hayakawa C."/>
            <person name="Shiratori Y."/>
            <person name="Senoo K."/>
        </authorList>
    </citation>
    <scope>NUCLEOTIDE SEQUENCE [LARGE SCALE GENOMIC DNA]</scope>
    <source>
        <strain evidence="5">Red232</strain>
    </source>
</reference>
<dbReference type="Proteomes" id="UP001162891">
    <property type="component" value="Chromosome"/>
</dbReference>
<dbReference type="InterPro" id="IPR001789">
    <property type="entry name" value="Sig_transdc_resp-reg_receiver"/>
</dbReference>
<evidence type="ECO:0000256" key="1">
    <source>
        <dbReference type="ARBA" id="ARBA00022553"/>
    </source>
</evidence>
<proteinExistence type="predicted"/>
<dbReference type="Pfam" id="PF00072">
    <property type="entry name" value="Response_reg"/>
    <property type="match status" value="1"/>
</dbReference>
<dbReference type="PANTHER" id="PTHR44591:SF3">
    <property type="entry name" value="RESPONSE REGULATORY DOMAIN-CONTAINING PROTEIN"/>
    <property type="match status" value="1"/>
</dbReference>
<evidence type="ECO:0000313" key="5">
    <source>
        <dbReference type="Proteomes" id="UP001162891"/>
    </source>
</evidence>
<dbReference type="InterPro" id="IPR050595">
    <property type="entry name" value="Bact_response_regulator"/>
</dbReference>
<feature type="domain" description="Response regulatory" evidence="3">
    <location>
        <begin position="3"/>
        <end position="114"/>
    </location>
</feature>
<name>A0ABM7X0F2_9BACT</name>
<organism evidence="4 5">
    <name type="scientific">Anaeromyxobacter oryzae</name>
    <dbReference type="NCBI Taxonomy" id="2918170"/>
    <lineage>
        <taxon>Bacteria</taxon>
        <taxon>Pseudomonadati</taxon>
        <taxon>Myxococcota</taxon>
        <taxon>Myxococcia</taxon>
        <taxon>Myxococcales</taxon>
        <taxon>Cystobacterineae</taxon>
        <taxon>Anaeromyxobacteraceae</taxon>
        <taxon>Anaeromyxobacter</taxon>
    </lineage>
</organism>